<dbReference type="Proteomes" id="UP001062846">
    <property type="component" value="Chromosome 13"/>
</dbReference>
<reference evidence="1" key="1">
    <citation type="submission" date="2022-02" db="EMBL/GenBank/DDBJ databases">
        <title>Plant Genome Project.</title>
        <authorList>
            <person name="Zhang R.-G."/>
        </authorList>
    </citation>
    <scope>NUCLEOTIDE SEQUENCE</scope>
    <source>
        <strain evidence="1">AT1</strain>
    </source>
</reference>
<evidence type="ECO:0000313" key="2">
    <source>
        <dbReference type="Proteomes" id="UP001062846"/>
    </source>
</evidence>
<gene>
    <name evidence="1" type="ORF">RHMOL_Rhmol13G0061300</name>
</gene>
<dbReference type="EMBL" id="CM046400">
    <property type="protein sequence ID" value="KAI8523284.1"/>
    <property type="molecule type" value="Genomic_DNA"/>
</dbReference>
<keyword evidence="2" id="KW-1185">Reference proteome</keyword>
<proteinExistence type="predicted"/>
<evidence type="ECO:0000313" key="1">
    <source>
        <dbReference type="EMBL" id="KAI8523284.1"/>
    </source>
</evidence>
<name>A0ACC0L4N1_RHOML</name>
<accession>A0ACC0L4N1</accession>
<organism evidence="1 2">
    <name type="scientific">Rhododendron molle</name>
    <name type="common">Chinese azalea</name>
    <name type="synonym">Azalea mollis</name>
    <dbReference type="NCBI Taxonomy" id="49168"/>
    <lineage>
        <taxon>Eukaryota</taxon>
        <taxon>Viridiplantae</taxon>
        <taxon>Streptophyta</taxon>
        <taxon>Embryophyta</taxon>
        <taxon>Tracheophyta</taxon>
        <taxon>Spermatophyta</taxon>
        <taxon>Magnoliopsida</taxon>
        <taxon>eudicotyledons</taxon>
        <taxon>Gunneridae</taxon>
        <taxon>Pentapetalae</taxon>
        <taxon>asterids</taxon>
        <taxon>Ericales</taxon>
        <taxon>Ericaceae</taxon>
        <taxon>Ericoideae</taxon>
        <taxon>Rhodoreae</taxon>
        <taxon>Rhododendron</taxon>
    </lineage>
</organism>
<sequence>MYGNRDLGADAEDSAIQDQQEKPGGPSIDERADRFLLFKVYMIQRDEKMGRLLIPKELALDHFPPLANCCSTYTARIKITTPQDFSSIVTVSFNVTEHAFAIESKWWREYVNRRNDLRSMDVIGFYRPVPAAHKYHYLVDFVRRANQQITSMPVFKPQNFLFQLNFTNTANKTRTIFIPREIEVRNHFPVIGIPADNFGLVRLHFTDARNNDWPVKMMVAVPTGTAQLYMLKFSEKFVMENNLEDGDFIRFYIPVRPLHLRHFLIEFVKGGGEMLELSQVSGTAGNDGNGNRGTDGGGNRKDKDDVTSGSDNRQGDGGCQDSQCGLPKEKKTGSLRTLYGRKRKR</sequence>
<comment type="caution">
    <text evidence="1">The sequence shown here is derived from an EMBL/GenBank/DDBJ whole genome shotgun (WGS) entry which is preliminary data.</text>
</comment>
<protein>
    <submittedName>
        <fullName evidence="1">Uncharacterized protein</fullName>
    </submittedName>
</protein>